<gene>
    <name evidence="6" type="ORF">IAC69_04215</name>
</gene>
<accession>A0A9D9DF50</accession>
<comment type="subcellular location">
    <subcellularLocation>
        <location evidence="1">Membrane</location>
    </subcellularLocation>
</comment>
<keyword evidence="4 5" id="KW-0472">Membrane</keyword>
<name>A0A9D9DF50_9PROT</name>
<dbReference type="AlphaFoldDB" id="A0A9D9DF50"/>
<dbReference type="GO" id="GO:0016020">
    <property type="term" value="C:membrane"/>
    <property type="evidence" value="ECO:0007669"/>
    <property type="project" value="UniProtKB-SubCell"/>
</dbReference>
<evidence type="ECO:0000256" key="2">
    <source>
        <dbReference type="ARBA" id="ARBA00022692"/>
    </source>
</evidence>
<evidence type="ECO:0000256" key="1">
    <source>
        <dbReference type="ARBA" id="ARBA00004370"/>
    </source>
</evidence>
<organism evidence="6 7">
    <name type="scientific">Candidatus Enterousia avistercoris</name>
    <dbReference type="NCBI Taxonomy" id="2840788"/>
    <lineage>
        <taxon>Bacteria</taxon>
        <taxon>Pseudomonadati</taxon>
        <taxon>Pseudomonadota</taxon>
        <taxon>Alphaproteobacteria</taxon>
        <taxon>Candidatus Enterousia</taxon>
    </lineage>
</organism>
<dbReference type="EMBL" id="JADINC010000071">
    <property type="protein sequence ID" value="MBO8425652.1"/>
    <property type="molecule type" value="Genomic_DNA"/>
</dbReference>
<keyword evidence="3 5" id="KW-1133">Transmembrane helix</keyword>
<proteinExistence type="predicted"/>
<feature type="transmembrane region" description="Helical" evidence="5">
    <location>
        <begin position="20"/>
        <end position="44"/>
    </location>
</feature>
<evidence type="ECO:0000256" key="3">
    <source>
        <dbReference type="ARBA" id="ARBA00022989"/>
    </source>
</evidence>
<dbReference type="Proteomes" id="UP000823630">
    <property type="component" value="Unassembled WGS sequence"/>
</dbReference>
<reference evidence="6" key="1">
    <citation type="submission" date="2020-10" db="EMBL/GenBank/DDBJ databases">
        <authorList>
            <person name="Gilroy R."/>
        </authorList>
    </citation>
    <scope>NUCLEOTIDE SEQUENCE</scope>
    <source>
        <strain evidence="6">8207</strain>
    </source>
</reference>
<dbReference type="InterPro" id="IPR007792">
    <property type="entry name" value="T4SS_VirB3/TrbD/AvhB"/>
</dbReference>
<keyword evidence="2 5" id="KW-0812">Transmembrane</keyword>
<evidence type="ECO:0000313" key="6">
    <source>
        <dbReference type="EMBL" id="MBO8425652.1"/>
    </source>
</evidence>
<evidence type="ECO:0000256" key="4">
    <source>
        <dbReference type="ARBA" id="ARBA00023136"/>
    </source>
</evidence>
<feature type="transmembrane region" description="Helical" evidence="5">
    <location>
        <begin position="50"/>
        <end position="70"/>
    </location>
</feature>
<reference evidence="6" key="2">
    <citation type="journal article" date="2021" name="PeerJ">
        <title>Extensive microbial diversity within the chicken gut microbiome revealed by metagenomics and culture.</title>
        <authorList>
            <person name="Gilroy R."/>
            <person name="Ravi A."/>
            <person name="Getino M."/>
            <person name="Pursley I."/>
            <person name="Horton D.L."/>
            <person name="Alikhan N.F."/>
            <person name="Baker D."/>
            <person name="Gharbi K."/>
            <person name="Hall N."/>
            <person name="Watson M."/>
            <person name="Adriaenssens E.M."/>
            <person name="Foster-Nyarko E."/>
            <person name="Jarju S."/>
            <person name="Secka A."/>
            <person name="Antonio M."/>
            <person name="Oren A."/>
            <person name="Chaudhuri R.R."/>
            <person name="La Ragione R."/>
            <person name="Hildebrand F."/>
            <person name="Pallen M.J."/>
        </authorList>
    </citation>
    <scope>NUCLEOTIDE SEQUENCE</scope>
    <source>
        <strain evidence="6">8207</strain>
    </source>
</reference>
<comment type="caution">
    <text evidence="6">The sequence shown here is derived from an EMBL/GenBank/DDBJ whole genome shotgun (WGS) entry which is preliminary data.</text>
</comment>
<protein>
    <submittedName>
        <fullName evidence="6">VirB3 family type IV secretion system protein</fullName>
    </submittedName>
</protein>
<evidence type="ECO:0000256" key="5">
    <source>
        <dbReference type="SAM" id="Phobius"/>
    </source>
</evidence>
<evidence type="ECO:0000313" key="7">
    <source>
        <dbReference type="Proteomes" id="UP000823630"/>
    </source>
</evidence>
<sequence>MKQQVLKALANPARIFYVPYTLAVINFAVQFIIFIFIFIIGFVVSGTDSFVNPLYFLISVIVVHMILAAFSKREPQLGQIVAAKIQLLKKKIPGRLAA</sequence>
<dbReference type="Pfam" id="PF05101">
    <property type="entry name" value="VirB3"/>
    <property type="match status" value="1"/>
</dbReference>